<name>A0A915HRG9_ROMCU</name>
<dbReference type="WBParaSite" id="nRc.2.0.1.t04334-RA">
    <property type="protein sequence ID" value="nRc.2.0.1.t04334-RA"/>
    <property type="gene ID" value="nRc.2.0.1.g04334"/>
</dbReference>
<organism evidence="1 2">
    <name type="scientific">Romanomermis culicivorax</name>
    <name type="common">Nematode worm</name>
    <dbReference type="NCBI Taxonomy" id="13658"/>
    <lineage>
        <taxon>Eukaryota</taxon>
        <taxon>Metazoa</taxon>
        <taxon>Ecdysozoa</taxon>
        <taxon>Nematoda</taxon>
        <taxon>Enoplea</taxon>
        <taxon>Dorylaimia</taxon>
        <taxon>Mermithida</taxon>
        <taxon>Mermithoidea</taxon>
        <taxon>Mermithidae</taxon>
        <taxon>Romanomermis</taxon>
    </lineage>
</organism>
<evidence type="ECO:0000313" key="2">
    <source>
        <dbReference type="WBParaSite" id="nRc.2.0.1.t04334-RA"/>
    </source>
</evidence>
<reference evidence="2" key="1">
    <citation type="submission" date="2022-11" db="UniProtKB">
        <authorList>
            <consortium name="WormBaseParasite"/>
        </authorList>
    </citation>
    <scope>IDENTIFICATION</scope>
</reference>
<keyword evidence="1" id="KW-1185">Reference proteome</keyword>
<accession>A0A915HRG9</accession>
<proteinExistence type="predicted"/>
<sequence>LLNTIVRHNQKIKLTLLEKNESTDNWIETDGYCKAVLLNVTDTAINGLNFHLCNLQGFTKPKDNMQTWEGRNGNRDKQ</sequence>
<evidence type="ECO:0000313" key="1">
    <source>
        <dbReference type="Proteomes" id="UP000887565"/>
    </source>
</evidence>
<protein>
    <submittedName>
        <fullName evidence="2">Uncharacterized protein</fullName>
    </submittedName>
</protein>
<dbReference type="AlphaFoldDB" id="A0A915HRG9"/>
<dbReference type="Proteomes" id="UP000887565">
    <property type="component" value="Unplaced"/>
</dbReference>